<dbReference type="FunCoup" id="A0A1W0VSF8">
    <property type="interactions" value="89"/>
</dbReference>
<name>A0A1W0VSF8_SORBI</name>
<proteinExistence type="predicted"/>
<dbReference type="Gramene" id="OQU76223">
    <property type="protein sequence ID" value="OQU76223"/>
    <property type="gene ID" value="SORBI_3010G114800"/>
</dbReference>
<dbReference type="PANTHER" id="PTHR44167:SF30">
    <property type="entry name" value="PHOSPHORYLASE KINASE"/>
    <property type="match status" value="1"/>
</dbReference>
<dbReference type="SUPFAM" id="SSF56112">
    <property type="entry name" value="Protein kinase-like (PK-like)"/>
    <property type="match status" value="1"/>
</dbReference>
<dbReference type="PANTHER" id="PTHR44167">
    <property type="entry name" value="OVARIAN-SPECIFIC SERINE/THREONINE-PROTEIN KINASE LOK-RELATED"/>
    <property type="match status" value="1"/>
</dbReference>
<evidence type="ECO:0000256" key="1">
    <source>
        <dbReference type="SAM" id="MobiDB-lite"/>
    </source>
</evidence>
<evidence type="ECO:0000313" key="4">
    <source>
        <dbReference type="Proteomes" id="UP000000768"/>
    </source>
</evidence>
<dbReference type="SMART" id="SM00220">
    <property type="entry name" value="S_TKc"/>
    <property type="match status" value="1"/>
</dbReference>
<dbReference type="GO" id="GO:0035556">
    <property type="term" value="P:intracellular signal transduction"/>
    <property type="evidence" value="ECO:0000318"/>
    <property type="project" value="GO_Central"/>
</dbReference>
<dbReference type="OMA" id="WELIDHY"/>
<reference evidence="3 4" key="1">
    <citation type="journal article" date="2009" name="Nature">
        <title>The Sorghum bicolor genome and the diversification of grasses.</title>
        <authorList>
            <person name="Paterson A.H."/>
            <person name="Bowers J.E."/>
            <person name="Bruggmann R."/>
            <person name="Dubchak I."/>
            <person name="Grimwood J."/>
            <person name="Gundlach H."/>
            <person name="Haberer G."/>
            <person name="Hellsten U."/>
            <person name="Mitros T."/>
            <person name="Poliakov A."/>
            <person name="Schmutz J."/>
            <person name="Spannagl M."/>
            <person name="Tang H."/>
            <person name="Wang X."/>
            <person name="Wicker T."/>
            <person name="Bharti A.K."/>
            <person name="Chapman J."/>
            <person name="Feltus F.A."/>
            <person name="Gowik U."/>
            <person name="Grigoriev I.V."/>
            <person name="Lyons E."/>
            <person name="Maher C.A."/>
            <person name="Martis M."/>
            <person name="Narechania A."/>
            <person name="Otillar R.P."/>
            <person name="Penning B.W."/>
            <person name="Salamov A.A."/>
            <person name="Wang Y."/>
            <person name="Zhang L."/>
            <person name="Carpita N.C."/>
            <person name="Freeling M."/>
            <person name="Gingle A.R."/>
            <person name="Hash C.T."/>
            <person name="Keller B."/>
            <person name="Klein P."/>
            <person name="Kresovich S."/>
            <person name="McCann M.C."/>
            <person name="Ming R."/>
            <person name="Peterson D.G."/>
            <person name="Mehboob-ur-Rahman"/>
            <person name="Ware D."/>
            <person name="Westhoff P."/>
            <person name="Mayer K.F."/>
            <person name="Messing J."/>
            <person name="Rokhsar D.S."/>
        </authorList>
    </citation>
    <scope>NUCLEOTIDE SEQUENCE [LARGE SCALE GENOMIC DNA]</scope>
    <source>
        <strain evidence="4">cv. BTx623</strain>
    </source>
</reference>
<protein>
    <recommendedName>
        <fullName evidence="2">Protein kinase domain-containing protein</fullName>
    </recommendedName>
</protein>
<reference evidence="4" key="2">
    <citation type="journal article" date="2018" name="Plant J.">
        <title>The Sorghum bicolor reference genome: improved assembly, gene annotations, a transcriptome atlas, and signatures of genome organization.</title>
        <authorList>
            <person name="McCormick R.F."/>
            <person name="Truong S.K."/>
            <person name="Sreedasyam A."/>
            <person name="Jenkins J."/>
            <person name="Shu S."/>
            <person name="Sims D."/>
            <person name="Kennedy M."/>
            <person name="Amirebrahimi M."/>
            <person name="Weers B.D."/>
            <person name="McKinley B."/>
            <person name="Mattison A."/>
            <person name="Morishige D.T."/>
            <person name="Grimwood J."/>
            <person name="Schmutz J."/>
            <person name="Mullet J.E."/>
        </authorList>
    </citation>
    <scope>NUCLEOTIDE SEQUENCE [LARGE SCALE GENOMIC DNA]</scope>
    <source>
        <strain evidence="4">cv. BTx623</strain>
    </source>
</reference>
<keyword evidence="4" id="KW-1185">Reference proteome</keyword>
<feature type="compositionally biased region" description="Low complexity" evidence="1">
    <location>
        <begin position="1"/>
        <end position="12"/>
    </location>
</feature>
<dbReference type="InParanoid" id="A0A1W0VSF8"/>
<evidence type="ECO:0000259" key="2">
    <source>
        <dbReference type="PROSITE" id="PS50011"/>
    </source>
</evidence>
<dbReference type="PROSITE" id="PS00108">
    <property type="entry name" value="PROTEIN_KINASE_ST"/>
    <property type="match status" value="1"/>
</dbReference>
<feature type="region of interest" description="Disordered" evidence="1">
    <location>
        <begin position="1"/>
        <end position="33"/>
    </location>
</feature>
<dbReference type="InterPro" id="IPR008271">
    <property type="entry name" value="Ser/Thr_kinase_AS"/>
</dbReference>
<feature type="domain" description="Protein kinase" evidence="2">
    <location>
        <begin position="43"/>
        <end position="312"/>
    </location>
</feature>
<dbReference type="GO" id="GO:0004674">
    <property type="term" value="F:protein serine/threonine kinase activity"/>
    <property type="evidence" value="ECO:0000318"/>
    <property type="project" value="GO_Central"/>
</dbReference>
<dbReference type="Gene3D" id="1.10.510.10">
    <property type="entry name" value="Transferase(Phosphotransferase) domain 1"/>
    <property type="match status" value="1"/>
</dbReference>
<dbReference type="EMBL" id="CM000769">
    <property type="protein sequence ID" value="OQU76223.1"/>
    <property type="molecule type" value="Genomic_DNA"/>
</dbReference>
<sequence>MSSAAAAVVAPAARKRPAPDQEPRAGDAKKRPRCKNFRSIEEFEVLEVLGEGAEGVVSRARDRRTGKEVALKWIRGDGPDGHGPPDRRALAMEAGCLRACRGHPSIIGIHGVAADPKTGDVHLILELIEGGLSLRDSFWETLSEDAIRGMMRQLIGAAKKVHDLDFIHRDIKSENILVCPLGELKLCDFGSATRKKSNGKPHQPCPVGTLQYNAPELLDGNWYYGSAIDMWGLGCVMAELLSGERLFQAESEYEMTAEMSELRDRMISAAGKLDPECLKDLSEDGHDLLRGLLTFCPEKRLTAEEALEHRWFNKEVFN</sequence>
<dbReference type="InterPro" id="IPR000719">
    <property type="entry name" value="Prot_kinase_dom"/>
</dbReference>
<gene>
    <name evidence="3" type="ORF">SORBI_3010G114800</name>
</gene>
<feature type="compositionally biased region" description="Basic and acidic residues" evidence="1">
    <location>
        <begin position="17"/>
        <end position="29"/>
    </location>
</feature>
<dbReference type="GO" id="GO:0005634">
    <property type="term" value="C:nucleus"/>
    <property type="evidence" value="ECO:0000318"/>
    <property type="project" value="GO_Central"/>
</dbReference>
<dbReference type="InterPro" id="IPR011009">
    <property type="entry name" value="Kinase-like_dom_sf"/>
</dbReference>
<dbReference type="Pfam" id="PF00069">
    <property type="entry name" value="Pkinase"/>
    <property type="match status" value="1"/>
</dbReference>
<dbReference type="GO" id="GO:0005737">
    <property type="term" value="C:cytoplasm"/>
    <property type="evidence" value="ECO:0000318"/>
    <property type="project" value="GO_Central"/>
</dbReference>
<dbReference type="PROSITE" id="PS50011">
    <property type="entry name" value="PROTEIN_KINASE_DOM"/>
    <property type="match status" value="1"/>
</dbReference>
<dbReference type="AlphaFoldDB" id="A0A1W0VSF8"/>
<evidence type="ECO:0000313" key="3">
    <source>
        <dbReference type="EMBL" id="OQU76223.1"/>
    </source>
</evidence>
<organism evidence="3 4">
    <name type="scientific">Sorghum bicolor</name>
    <name type="common">Sorghum</name>
    <name type="synonym">Sorghum vulgare</name>
    <dbReference type="NCBI Taxonomy" id="4558"/>
    <lineage>
        <taxon>Eukaryota</taxon>
        <taxon>Viridiplantae</taxon>
        <taxon>Streptophyta</taxon>
        <taxon>Embryophyta</taxon>
        <taxon>Tracheophyta</taxon>
        <taxon>Spermatophyta</taxon>
        <taxon>Magnoliopsida</taxon>
        <taxon>Liliopsida</taxon>
        <taxon>Poales</taxon>
        <taxon>Poaceae</taxon>
        <taxon>PACMAD clade</taxon>
        <taxon>Panicoideae</taxon>
        <taxon>Andropogonodae</taxon>
        <taxon>Andropogoneae</taxon>
        <taxon>Sorghinae</taxon>
        <taxon>Sorghum</taxon>
    </lineage>
</organism>
<dbReference type="ExpressionAtlas" id="A0A1W0VSF8">
    <property type="expression patterns" value="baseline and differential"/>
</dbReference>
<dbReference type="Proteomes" id="UP000000768">
    <property type="component" value="Chromosome 10"/>
</dbReference>
<dbReference type="GO" id="GO:0005524">
    <property type="term" value="F:ATP binding"/>
    <property type="evidence" value="ECO:0007669"/>
    <property type="project" value="InterPro"/>
</dbReference>
<dbReference type="FunFam" id="1.10.510.10:FF:000559">
    <property type="entry name" value="Protein kinase domain containing protein"/>
    <property type="match status" value="1"/>
</dbReference>
<accession>A0A1W0VSF8</accession>
<dbReference type="Gene3D" id="3.30.200.20">
    <property type="entry name" value="Phosphorylase Kinase, domain 1"/>
    <property type="match status" value="1"/>
</dbReference>
<dbReference type="STRING" id="4558.A0A1W0VSF8"/>